<reference evidence="1 2" key="1">
    <citation type="journal article" date="2021" name="Commun. Biol.">
        <title>The genome of Shorea leprosula (Dipterocarpaceae) highlights the ecological relevance of drought in aseasonal tropical rainforests.</title>
        <authorList>
            <person name="Ng K.K.S."/>
            <person name="Kobayashi M.J."/>
            <person name="Fawcett J.A."/>
            <person name="Hatakeyama M."/>
            <person name="Paape T."/>
            <person name="Ng C.H."/>
            <person name="Ang C.C."/>
            <person name="Tnah L.H."/>
            <person name="Lee C.T."/>
            <person name="Nishiyama T."/>
            <person name="Sese J."/>
            <person name="O'Brien M.J."/>
            <person name="Copetti D."/>
            <person name="Mohd Noor M.I."/>
            <person name="Ong R.C."/>
            <person name="Putra M."/>
            <person name="Sireger I.Z."/>
            <person name="Indrioko S."/>
            <person name="Kosugi Y."/>
            <person name="Izuno A."/>
            <person name="Isagi Y."/>
            <person name="Lee S.L."/>
            <person name="Shimizu K.K."/>
        </authorList>
    </citation>
    <scope>NUCLEOTIDE SEQUENCE [LARGE SCALE GENOMIC DNA]</scope>
    <source>
        <strain evidence="1">214</strain>
    </source>
</reference>
<proteinExistence type="predicted"/>
<organism evidence="1 2">
    <name type="scientific">Rubroshorea leprosula</name>
    <dbReference type="NCBI Taxonomy" id="152421"/>
    <lineage>
        <taxon>Eukaryota</taxon>
        <taxon>Viridiplantae</taxon>
        <taxon>Streptophyta</taxon>
        <taxon>Embryophyta</taxon>
        <taxon>Tracheophyta</taxon>
        <taxon>Spermatophyta</taxon>
        <taxon>Magnoliopsida</taxon>
        <taxon>eudicotyledons</taxon>
        <taxon>Gunneridae</taxon>
        <taxon>Pentapetalae</taxon>
        <taxon>rosids</taxon>
        <taxon>malvids</taxon>
        <taxon>Malvales</taxon>
        <taxon>Dipterocarpaceae</taxon>
        <taxon>Rubroshorea</taxon>
    </lineage>
</organism>
<evidence type="ECO:0000313" key="1">
    <source>
        <dbReference type="EMBL" id="GKV12296.1"/>
    </source>
</evidence>
<dbReference type="EMBL" id="BPVZ01000036">
    <property type="protein sequence ID" value="GKV12296.1"/>
    <property type="molecule type" value="Genomic_DNA"/>
</dbReference>
<keyword evidence="2" id="KW-1185">Reference proteome</keyword>
<gene>
    <name evidence="1" type="ORF">SLEP1_g23463</name>
</gene>
<dbReference type="Proteomes" id="UP001054252">
    <property type="component" value="Unassembled WGS sequence"/>
</dbReference>
<evidence type="ECO:0000313" key="2">
    <source>
        <dbReference type="Proteomes" id="UP001054252"/>
    </source>
</evidence>
<comment type="caution">
    <text evidence="1">The sequence shown here is derived from an EMBL/GenBank/DDBJ whole genome shotgun (WGS) entry which is preliminary data.</text>
</comment>
<name>A0AAV5JMU2_9ROSI</name>
<accession>A0AAV5JMU2</accession>
<protein>
    <submittedName>
        <fullName evidence="1">Uncharacterized protein</fullName>
    </submittedName>
</protein>
<dbReference type="AlphaFoldDB" id="A0AAV5JMU2"/>
<sequence>MEISISSPINYLSINDSIVGASSQRSYLIAEKDVENEQRI</sequence>